<dbReference type="Pfam" id="PF01522">
    <property type="entry name" value="Polysacc_deac_1"/>
    <property type="match status" value="1"/>
</dbReference>
<dbReference type="InterPro" id="IPR051398">
    <property type="entry name" value="Polysacch_Deacetylase"/>
</dbReference>
<keyword evidence="6" id="KW-1185">Reference proteome</keyword>
<feature type="chain" id="PRO_5045881656" evidence="3">
    <location>
        <begin position="33"/>
        <end position="293"/>
    </location>
</feature>
<gene>
    <name evidence="5" type="ORF">NE695_05205</name>
</gene>
<evidence type="ECO:0000256" key="3">
    <source>
        <dbReference type="SAM" id="SignalP"/>
    </source>
</evidence>
<comment type="caution">
    <text evidence="5">The sequence shown here is derived from an EMBL/GenBank/DDBJ whole genome shotgun (WGS) entry which is preliminary data.</text>
</comment>
<accession>A0ABT1RXA6</accession>
<dbReference type="SUPFAM" id="SSF88713">
    <property type="entry name" value="Glycoside hydrolase/deacetylase"/>
    <property type="match status" value="1"/>
</dbReference>
<feature type="signal peptide" evidence="3">
    <location>
        <begin position="1"/>
        <end position="32"/>
    </location>
</feature>
<dbReference type="PROSITE" id="PS51677">
    <property type="entry name" value="NODB"/>
    <property type="match status" value="1"/>
</dbReference>
<dbReference type="Gene3D" id="3.20.20.370">
    <property type="entry name" value="Glycoside hydrolase/deacetylase"/>
    <property type="match status" value="1"/>
</dbReference>
<dbReference type="EMBL" id="JANFZH010000008">
    <property type="protein sequence ID" value="MCQ4839312.1"/>
    <property type="molecule type" value="Genomic_DNA"/>
</dbReference>
<sequence>MEQKKRKRMYALVKINLKVAAAVLVSLALCCAAVITVSAVTSEEGVEIPIVMYHSLLKDEARHGKYVISPAEFENDLQYLKKHGYTTILMSDLIAYTQGKELPEKPVLLTFDDGYYNNYLYAFELAKQYQCKFVISPIGYYADQYTDTPDENAYYSHATWEELQEMAESGLVEVQNHSYNLHKSDGSRLGVKKVSGETETQYESMLSQDLLTAQEKIEQHVGMRPTTFVYPFGAVSKGTPEIVRKLGFSATLSCEEHISKITRDPESLFGLGRYLRVSGGHSADFFEKKMHLK</sequence>
<dbReference type="RefSeq" id="WP_242871047.1">
    <property type="nucleotide sequence ID" value="NZ_CABKVV010000009.1"/>
</dbReference>
<evidence type="ECO:0000313" key="5">
    <source>
        <dbReference type="EMBL" id="MCQ4839312.1"/>
    </source>
</evidence>
<dbReference type="GeneID" id="90531020"/>
<feature type="domain" description="NodB homology" evidence="4">
    <location>
        <begin position="105"/>
        <end position="293"/>
    </location>
</feature>
<evidence type="ECO:0000256" key="1">
    <source>
        <dbReference type="ARBA" id="ARBA00004613"/>
    </source>
</evidence>
<dbReference type="PANTHER" id="PTHR34216">
    <property type="match status" value="1"/>
</dbReference>
<reference evidence="5 6" key="1">
    <citation type="submission" date="2022-06" db="EMBL/GenBank/DDBJ databases">
        <title>Isolation of gut microbiota from human fecal samples.</title>
        <authorList>
            <person name="Pamer E.G."/>
            <person name="Barat B."/>
            <person name="Waligurski E."/>
            <person name="Medina S."/>
            <person name="Paddock L."/>
            <person name="Mostad J."/>
        </authorList>
    </citation>
    <scope>NUCLEOTIDE SEQUENCE [LARGE SCALE GENOMIC DNA]</scope>
    <source>
        <strain evidence="5 6">DFI.9.73</strain>
    </source>
</reference>
<dbReference type="InterPro" id="IPR002509">
    <property type="entry name" value="NODB_dom"/>
</dbReference>
<dbReference type="PANTHER" id="PTHR34216:SF3">
    <property type="entry name" value="POLY-BETA-1,6-N-ACETYL-D-GLUCOSAMINE N-DEACETYLASE"/>
    <property type="match status" value="1"/>
</dbReference>
<evidence type="ECO:0000313" key="6">
    <source>
        <dbReference type="Proteomes" id="UP001524473"/>
    </source>
</evidence>
<dbReference type="CDD" id="cd10918">
    <property type="entry name" value="CE4_NodB_like_5s_6s"/>
    <property type="match status" value="1"/>
</dbReference>
<evidence type="ECO:0000256" key="2">
    <source>
        <dbReference type="ARBA" id="ARBA00022729"/>
    </source>
</evidence>
<name>A0ABT1RXA6_9FIRM</name>
<keyword evidence="2 3" id="KW-0732">Signal</keyword>
<organism evidence="5 6">
    <name type="scientific">Neglectibacter timonensis</name>
    <dbReference type="NCBI Taxonomy" id="1776382"/>
    <lineage>
        <taxon>Bacteria</taxon>
        <taxon>Bacillati</taxon>
        <taxon>Bacillota</taxon>
        <taxon>Clostridia</taxon>
        <taxon>Eubacteriales</taxon>
        <taxon>Oscillospiraceae</taxon>
        <taxon>Neglectibacter</taxon>
    </lineage>
</organism>
<protein>
    <submittedName>
        <fullName evidence="5">Polysaccharide deacetylase family protein</fullName>
    </submittedName>
</protein>
<comment type="subcellular location">
    <subcellularLocation>
        <location evidence="1">Secreted</location>
    </subcellularLocation>
</comment>
<dbReference type="InterPro" id="IPR011330">
    <property type="entry name" value="Glyco_hydro/deAcase_b/a-brl"/>
</dbReference>
<proteinExistence type="predicted"/>
<evidence type="ECO:0000259" key="4">
    <source>
        <dbReference type="PROSITE" id="PS51677"/>
    </source>
</evidence>
<dbReference type="Proteomes" id="UP001524473">
    <property type="component" value="Unassembled WGS sequence"/>
</dbReference>